<dbReference type="Gene3D" id="3.90.1170.50">
    <property type="entry name" value="Aldehyde oxidase/xanthine dehydrogenase, a/b hammerhead"/>
    <property type="match status" value="1"/>
</dbReference>
<dbReference type="InterPro" id="IPR046867">
    <property type="entry name" value="AldOxase/xan_DH_MoCoBD2"/>
</dbReference>
<dbReference type="GO" id="GO:0016491">
    <property type="term" value="F:oxidoreductase activity"/>
    <property type="evidence" value="ECO:0007669"/>
    <property type="project" value="InterPro"/>
</dbReference>
<dbReference type="Pfam" id="PF02738">
    <property type="entry name" value="MoCoBD_1"/>
    <property type="match status" value="1"/>
</dbReference>
<comment type="caution">
    <text evidence="2">The sequence shown here is derived from an EMBL/GenBank/DDBJ whole genome shotgun (WGS) entry which is preliminary data.</text>
</comment>
<dbReference type="InterPro" id="IPR012368">
    <property type="entry name" value="OxRdtase_Mopterin-bd_su_IorB"/>
</dbReference>
<dbReference type="PANTHER" id="PTHR47495:SF2">
    <property type="entry name" value="ALDEHYDE DEHYDROGENASE"/>
    <property type="match status" value="1"/>
</dbReference>
<dbReference type="Gene3D" id="3.30.365.10">
    <property type="entry name" value="Aldehyde oxidase/xanthine dehydrogenase, molybdopterin binding domain"/>
    <property type="match status" value="4"/>
</dbReference>
<dbReference type="SUPFAM" id="SSF56003">
    <property type="entry name" value="Molybdenum cofactor-binding domain"/>
    <property type="match status" value="2"/>
</dbReference>
<dbReference type="InterPro" id="IPR006311">
    <property type="entry name" value="TAT_signal"/>
</dbReference>
<proteinExistence type="predicted"/>
<protein>
    <submittedName>
        <fullName evidence="2">Isoquinoline 1-oxidoreductase beta subunit</fullName>
    </submittedName>
</protein>
<dbReference type="RefSeq" id="WP_165420197.1">
    <property type="nucleotide sequence ID" value="NZ_SHKW01000001.1"/>
</dbReference>
<evidence type="ECO:0000259" key="1">
    <source>
        <dbReference type="SMART" id="SM01008"/>
    </source>
</evidence>
<dbReference type="InterPro" id="IPR019546">
    <property type="entry name" value="TAT_signal_bac_arc"/>
</dbReference>
<gene>
    <name evidence="2" type="ORF">BDD14_4696</name>
</gene>
<dbReference type="EMBL" id="SHKW01000001">
    <property type="protein sequence ID" value="RZU43078.1"/>
    <property type="molecule type" value="Genomic_DNA"/>
</dbReference>
<name>A0A4Q7YZ68_9BACT</name>
<dbReference type="NCBIfam" id="TIGR01409">
    <property type="entry name" value="TAT_signal_seq"/>
    <property type="match status" value="1"/>
</dbReference>
<dbReference type="Proteomes" id="UP000292958">
    <property type="component" value="Unassembled WGS sequence"/>
</dbReference>
<organism evidence="2 3">
    <name type="scientific">Edaphobacter modestus</name>
    <dbReference type="NCBI Taxonomy" id="388466"/>
    <lineage>
        <taxon>Bacteria</taxon>
        <taxon>Pseudomonadati</taxon>
        <taxon>Acidobacteriota</taxon>
        <taxon>Terriglobia</taxon>
        <taxon>Terriglobales</taxon>
        <taxon>Acidobacteriaceae</taxon>
        <taxon>Edaphobacter</taxon>
    </lineage>
</organism>
<accession>A0A4Q7YZ68</accession>
<reference evidence="2 3" key="1">
    <citation type="submission" date="2019-02" db="EMBL/GenBank/DDBJ databases">
        <title>Genomic Encyclopedia of Archaeal and Bacterial Type Strains, Phase II (KMG-II): from individual species to whole genera.</title>
        <authorList>
            <person name="Goeker M."/>
        </authorList>
    </citation>
    <scope>NUCLEOTIDE SEQUENCE [LARGE SCALE GENOMIC DNA]</scope>
    <source>
        <strain evidence="2 3">DSM 18101</strain>
    </source>
</reference>
<dbReference type="InterPro" id="IPR037165">
    <property type="entry name" value="AldOxase/xan_DH_Mopterin-bd_sf"/>
</dbReference>
<dbReference type="InterPro" id="IPR000674">
    <property type="entry name" value="Ald_Oxase/Xan_DH_a/b"/>
</dbReference>
<evidence type="ECO:0000313" key="3">
    <source>
        <dbReference type="Proteomes" id="UP000292958"/>
    </source>
</evidence>
<dbReference type="InterPro" id="IPR008274">
    <property type="entry name" value="AldOxase/xan_DH_MoCoBD1"/>
</dbReference>
<dbReference type="PANTHER" id="PTHR47495">
    <property type="entry name" value="ALDEHYDE DEHYDROGENASE"/>
    <property type="match status" value="1"/>
</dbReference>
<evidence type="ECO:0000313" key="2">
    <source>
        <dbReference type="EMBL" id="RZU43078.1"/>
    </source>
</evidence>
<dbReference type="Pfam" id="PF20256">
    <property type="entry name" value="MoCoBD_2"/>
    <property type="match status" value="2"/>
</dbReference>
<feature type="domain" description="Aldehyde oxidase/xanthine dehydrogenase a/b hammerhead" evidence="1">
    <location>
        <begin position="209"/>
        <end position="297"/>
    </location>
</feature>
<keyword evidence="3" id="KW-1185">Reference proteome</keyword>
<dbReference type="PROSITE" id="PS51318">
    <property type="entry name" value="TAT"/>
    <property type="match status" value="1"/>
</dbReference>
<sequence length="735" mass="80296">MSTKPSPAPAEKSSEISRRTFLATSAAAGGALVVGLTLRGRFHSASSGDTKDPFNAWIRIHPDGRTQLVLNKSEMGQGVFTSLPMILAEEAEIDFSKITVMQADNAGGTGGSGSVWEGYTPLRQAGAQVREVMIASAGRRWGVPATECHARSSQVIHTPSGRTFPYAELVKDARRIPLPDPNTVPLKDPKDFTLLGRSIPHLDIPDKVKGAAQFGLDVRLPGMVYAVVAQCPYFRGDLLRYDAAKAKAVPGVLEVFEIPADPYSANKDTRELAVVATNTWAAIQGRNALAVEWKPGQYQDESTESLTVQIRAGLDAQEYWNSSNTGLNPDTVPAAKRIESVYEFPFLAHATMEPMNMTVRLDGGRCEIWSPTQDGGGSQETAAKILGIDKGQVTVHVTFMGGGFGRRFGVPFDHQALQIARKIQQPVQLVWTREDDFTHDRYRPAGMHRLRAGIDRQGNIVSWTDRLVDTTIIGQGNPRQAQLYELGGAVDHPYPVEHFRMSYVPVDSGATRGAWRGVEISFNVFSIESFVDELAHLTRKDPYLFRRWLLETALARATPPKSNFGGDRARMIQILDLATEKAGWGKPLGPHRGRGISCFFSKNTYLAQVAEVTVKNGHLKVDRVVTVVDPGRVINMNGIRAQIEGAILMGLSATLKEKITVKNGMIQQQNFNSYDVLRIPDAPYLETHLVEGGRPPGGIGEPPLALIGPSVANAIFAATGKRLRKLPLQLDEVDS</sequence>
<dbReference type="AlphaFoldDB" id="A0A4Q7YZ68"/>
<dbReference type="PIRSF" id="PIRSF036389">
    <property type="entry name" value="IOR_B"/>
    <property type="match status" value="1"/>
</dbReference>
<dbReference type="InterPro" id="IPR052516">
    <property type="entry name" value="N-heterocyclic_Hydroxylase"/>
</dbReference>
<dbReference type="SMART" id="SM01008">
    <property type="entry name" value="Ald_Xan_dh_C"/>
    <property type="match status" value="1"/>
</dbReference>